<evidence type="ECO:0000313" key="1">
    <source>
        <dbReference type="EMBL" id="ABG59419.1"/>
    </source>
</evidence>
<reference evidence="1 2" key="1">
    <citation type="journal article" date="2007" name="Appl. Environ. Microbiol.">
        <title>Genome sequence of the cellulolytic gliding bacterium Cytophaga hutchinsonii.</title>
        <authorList>
            <person name="Xie G."/>
            <person name="Bruce D.C."/>
            <person name="Challacombe J.F."/>
            <person name="Chertkov O."/>
            <person name="Detter J.C."/>
            <person name="Gilna P."/>
            <person name="Han C.S."/>
            <person name="Lucas S."/>
            <person name="Misra M."/>
            <person name="Myers G.L."/>
            <person name="Richardson P."/>
            <person name="Tapia R."/>
            <person name="Thayer N."/>
            <person name="Thompson L.S."/>
            <person name="Brettin T.S."/>
            <person name="Henrissat B."/>
            <person name="Wilson D.B."/>
            <person name="McBride M.J."/>
        </authorList>
    </citation>
    <scope>NUCLEOTIDE SEQUENCE [LARGE SCALE GENOMIC DNA]</scope>
    <source>
        <strain evidence="2">ATCC 33406 / DSM 1761 / CIP 103989 / NBRC 15051 / NCIMB 9469 / D465</strain>
    </source>
</reference>
<organism evidence="1 2">
    <name type="scientific">Cytophaga hutchinsonii (strain ATCC 33406 / DSM 1761 / CIP 103989 / NBRC 15051 / NCIMB 9469 / D465)</name>
    <dbReference type="NCBI Taxonomy" id="269798"/>
    <lineage>
        <taxon>Bacteria</taxon>
        <taxon>Pseudomonadati</taxon>
        <taxon>Bacteroidota</taxon>
        <taxon>Cytophagia</taxon>
        <taxon>Cytophagales</taxon>
        <taxon>Cytophagaceae</taxon>
        <taxon>Cytophaga</taxon>
    </lineage>
</organism>
<sequence length="75" mass="8839">MKFRQKIFLPVFYIAPTAVYDAKISTQFLDLINRLQQQHYYASVFKMKLRKNTIVALLQMKKLNIAALQRAFDGK</sequence>
<dbReference type="RefSeq" id="WP_011585536.1">
    <property type="nucleotide sequence ID" value="NC_008255.1"/>
</dbReference>
<dbReference type="AlphaFoldDB" id="A0A6N4ST82"/>
<dbReference type="EMBL" id="CP000383">
    <property type="protein sequence ID" value="ABG59419.1"/>
    <property type="molecule type" value="Genomic_DNA"/>
</dbReference>
<dbReference type="Proteomes" id="UP000001822">
    <property type="component" value="Chromosome"/>
</dbReference>
<evidence type="ECO:0000313" key="2">
    <source>
        <dbReference type="Proteomes" id="UP000001822"/>
    </source>
</evidence>
<name>A0A6N4ST82_CYTH3</name>
<dbReference type="KEGG" id="chu:CHU_2156"/>
<dbReference type="OrthoDB" id="5293819at2"/>
<proteinExistence type="predicted"/>
<protein>
    <submittedName>
        <fullName evidence="1">Uncharacterized protein</fullName>
    </submittedName>
</protein>
<accession>A0A6N4ST82</accession>
<gene>
    <name evidence="1" type="ordered locus">CHU_2156</name>
</gene>
<keyword evidence="2" id="KW-1185">Reference proteome</keyword>